<name>A0ABY6KI27_9ARAC</name>
<feature type="domain" description="C2H2-type" evidence="3">
    <location>
        <begin position="278"/>
        <end position="305"/>
    </location>
</feature>
<dbReference type="SMART" id="SM00355">
    <property type="entry name" value="ZnF_C2H2"/>
    <property type="match status" value="5"/>
</dbReference>
<dbReference type="PROSITE" id="PS50157">
    <property type="entry name" value="ZINC_FINGER_C2H2_2"/>
    <property type="match status" value="5"/>
</dbReference>
<keyword evidence="5" id="KW-1185">Reference proteome</keyword>
<dbReference type="PROSITE" id="PS00028">
    <property type="entry name" value="ZINC_FINGER_C2H2_1"/>
    <property type="match status" value="5"/>
</dbReference>
<accession>A0ABY6KI27</accession>
<sequence>MLQRGINPNYCRYRQCHYEEYVKAEKNNRLLQAKPTTSWFLVKIQDNNKLVLGERPTTSWFLVKSQDNNKLVLGERPTTSWFLVKGQANNKLVLGEKPRQQQEPPDLPACSSTSLQLTPPTMQNGTYSWVSSSSLTQKSWQPGYQASLSNLYFKNKAIPFHSGISQLAAATSYIEKISTLNDHVQKCPHPDAKDKPYPCDICTQYISLCNTLRTDCASGSGGNRPSASPVGMPNSSHELKPLSLVPSSNPADRLQLIPVSSSQNALQRTQRLTANKTFACHLCHKFFTQKGNLKTHMMIHTGEKPYACQMCGKCFTQKGNVDTHMKIHTGEKEFGCDRCTKRFTQKGNLKTHVRSVHTKEKPFACDICSKAFSQKGNMMTHMRTHNKDDRFPCNLCGKTFSQKGNLKTHMQRHTGQLPQRKAYGRGPLNRIPGVARHNPDSLAHMSPFALQHSPPISQSSAIPLLSSSSKYDKSPLTPDFGRSGLSLALQDSDCKPCLNSPISPATVGMMSNSMQRHSPSPSPLSEQHKLLQNSHLAKQMPPGEMMSSHGLALHTGAGGMARSSPMACPSDPEPRSFYSAPSTPLSHSSRWLPPRHYDSFQTHHPNLSSYNISHPTPLSRLSLFANSGGAMPPPHPSLDKQQDSPDKPTHTIHHEPQFHHGPTSNGNGGNGNPDFTQLLE</sequence>
<feature type="domain" description="C2H2-type" evidence="3">
    <location>
        <begin position="334"/>
        <end position="362"/>
    </location>
</feature>
<feature type="domain" description="C2H2-type" evidence="3">
    <location>
        <begin position="306"/>
        <end position="333"/>
    </location>
</feature>
<dbReference type="PANTHER" id="PTHR16515">
    <property type="entry name" value="PR DOMAIN ZINC FINGER PROTEIN"/>
    <property type="match status" value="1"/>
</dbReference>
<evidence type="ECO:0000313" key="5">
    <source>
        <dbReference type="Proteomes" id="UP001235939"/>
    </source>
</evidence>
<evidence type="ECO:0000256" key="1">
    <source>
        <dbReference type="PROSITE-ProRule" id="PRU00042"/>
    </source>
</evidence>
<dbReference type="InterPro" id="IPR036236">
    <property type="entry name" value="Znf_C2H2_sf"/>
</dbReference>
<protein>
    <recommendedName>
        <fullName evidence="3">C2H2-type domain-containing protein</fullName>
    </recommendedName>
</protein>
<feature type="compositionally biased region" description="Polar residues" evidence="2">
    <location>
        <begin position="579"/>
        <end position="588"/>
    </location>
</feature>
<reference evidence="4 5" key="1">
    <citation type="submission" date="2022-01" db="EMBL/GenBank/DDBJ databases">
        <title>A chromosomal length assembly of Cordylochernes scorpioides.</title>
        <authorList>
            <person name="Zeh D."/>
            <person name="Zeh J."/>
        </authorList>
    </citation>
    <scope>NUCLEOTIDE SEQUENCE [LARGE SCALE GENOMIC DNA]</scope>
    <source>
        <strain evidence="4">IN4F17</strain>
        <tissue evidence="4">Whole Body</tissue>
    </source>
</reference>
<gene>
    <name evidence="4" type="ORF">LAZ67_5003634</name>
</gene>
<feature type="region of interest" description="Disordered" evidence="2">
    <location>
        <begin position="557"/>
        <end position="588"/>
    </location>
</feature>
<feature type="compositionally biased region" description="Basic and acidic residues" evidence="2">
    <location>
        <begin position="637"/>
        <end position="658"/>
    </location>
</feature>
<evidence type="ECO:0000256" key="2">
    <source>
        <dbReference type="SAM" id="MobiDB-lite"/>
    </source>
</evidence>
<dbReference type="Gene3D" id="3.30.160.60">
    <property type="entry name" value="Classic Zinc Finger"/>
    <property type="match status" value="5"/>
</dbReference>
<dbReference type="EMBL" id="CP092867">
    <property type="protein sequence ID" value="UYV68258.1"/>
    <property type="molecule type" value="Genomic_DNA"/>
</dbReference>
<feature type="domain" description="C2H2-type" evidence="3">
    <location>
        <begin position="363"/>
        <end position="390"/>
    </location>
</feature>
<feature type="region of interest" description="Disordered" evidence="2">
    <location>
        <begin position="220"/>
        <end position="245"/>
    </location>
</feature>
<feature type="region of interest" description="Disordered" evidence="2">
    <location>
        <begin position="621"/>
        <end position="680"/>
    </location>
</feature>
<keyword evidence="1" id="KW-0479">Metal-binding</keyword>
<proteinExistence type="predicted"/>
<dbReference type="SUPFAM" id="SSF57667">
    <property type="entry name" value="beta-beta-alpha zinc fingers"/>
    <property type="match status" value="3"/>
</dbReference>
<dbReference type="PANTHER" id="PTHR16515:SF55">
    <property type="entry name" value="C2H2-TYPE DOMAIN-CONTAINING PROTEIN"/>
    <property type="match status" value="1"/>
</dbReference>
<evidence type="ECO:0000259" key="3">
    <source>
        <dbReference type="PROSITE" id="PS50157"/>
    </source>
</evidence>
<evidence type="ECO:0000313" key="4">
    <source>
        <dbReference type="EMBL" id="UYV68258.1"/>
    </source>
</evidence>
<dbReference type="Pfam" id="PF00096">
    <property type="entry name" value="zf-C2H2"/>
    <property type="match status" value="5"/>
</dbReference>
<keyword evidence="1" id="KW-0863">Zinc-finger</keyword>
<dbReference type="InterPro" id="IPR050331">
    <property type="entry name" value="Zinc_finger"/>
</dbReference>
<organism evidence="4 5">
    <name type="scientific">Cordylochernes scorpioides</name>
    <dbReference type="NCBI Taxonomy" id="51811"/>
    <lineage>
        <taxon>Eukaryota</taxon>
        <taxon>Metazoa</taxon>
        <taxon>Ecdysozoa</taxon>
        <taxon>Arthropoda</taxon>
        <taxon>Chelicerata</taxon>
        <taxon>Arachnida</taxon>
        <taxon>Pseudoscorpiones</taxon>
        <taxon>Cheliferoidea</taxon>
        <taxon>Chernetidae</taxon>
        <taxon>Cordylochernes</taxon>
    </lineage>
</organism>
<feature type="domain" description="C2H2-type" evidence="3">
    <location>
        <begin position="391"/>
        <end position="418"/>
    </location>
</feature>
<dbReference type="InterPro" id="IPR013087">
    <property type="entry name" value="Znf_C2H2_type"/>
</dbReference>
<dbReference type="Proteomes" id="UP001235939">
    <property type="component" value="Chromosome 05"/>
</dbReference>
<keyword evidence="1" id="KW-0862">Zinc</keyword>